<gene>
    <name evidence="2" type="ORF">BC751_2746</name>
</gene>
<keyword evidence="1" id="KW-0472">Membrane</keyword>
<evidence type="ECO:0000313" key="2">
    <source>
        <dbReference type="EMBL" id="RZS97149.1"/>
    </source>
</evidence>
<protein>
    <submittedName>
        <fullName evidence="2">Uncharacterized protein DUF4407</fullName>
    </submittedName>
</protein>
<evidence type="ECO:0000313" key="3">
    <source>
        <dbReference type="Proteomes" id="UP000292209"/>
    </source>
</evidence>
<feature type="transmembrane region" description="Helical" evidence="1">
    <location>
        <begin position="56"/>
        <end position="77"/>
    </location>
</feature>
<proteinExistence type="predicted"/>
<dbReference type="InterPro" id="IPR025519">
    <property type="entry name" value="DUF4407"/>
</dbReference>
<dbReference type="RefSeq" id="WP_130275964.1">
    <property type="nucleotide sequence ID" value="NZ_SGXG01000001.1"/>
</dbReference>
<dbReference type="Proteomes" id="UP000292209">
    <property type="component" value="Unassembled WGS sequence"/>
</dbReference>
<organism evidence="2 3">
    <name type="scientific">Cecembia calidifontis</name>
    <dbReference type="NCBI Taxonomy" id="1187080"/>
    <lineage>
        <taxon>Bacteria</taxon>
        <taxon>Pseudomonadati</taxon>
        <taxon>Bacteroidota</taxon>
        <taxon>Cytophagia</taxon>
        <taxon>Cytophagales</taxon>
        <taxon>Cyclobacteriaceae</taxon>
        <taxon>Cecembia</taxon>
    </lineage>
</organism>
<dbReference type="EMBL" id="SGXG01000001">
    <property type="protein sequence ID" value="RZS97149.1"/>
    <property type="molecule type" value="Genomic_DNA"/>
</dbReference>
<sequence length="333" mass="38006">MTTLLKISSALFGYDYKTVLHQPTSSRQKIVTMGTLMFIPLILWTVSGFYLSRVMLGKGLGVSIGIAIVLGLIIFIVDRSFVATPKRQKGYLMPGLRLCFAFISTVLGSLAIDLMLFSGDLEEFRQSEEKRLRQEEILKYKETHGLELARLDESLLKAEKRYEQLSEAYLKELDGSGGTGMYGKGKVAEAKEGEQLKAGEELERVRLQRQAALDSLEQKAIVYSEEKIQKRGDALMSQVKDLHDFILKDRFTIGFYIFFFGFVFLLESYFILYKISASETLYEQFLAAEEEYGQQRLAFYKEQKDRMLKEKGLLGGDYDKVIQLTSSGRRKII</sequence>
<feature type="transmembrane region" description="Helical" evidence="1">
    <location>
        <begin position="98"/>
        <end position="117"/>
    </location>
</feature>
<feature type="transmembrane region" description="Helical" evidence="1">
    <location>
        <begin position="30"/>
        <end position="50"/>
    </location>
</feature>
<evidence type="ECO:0000256" key="1">
    <source>
        <dbReference type="SAM" id="Phobius"/>
    </source>
</evidence>
<comment type="caution">
    <text evidence="2">The sequence shown here is derived from an EMBL/GenBank/DDBJ whole genome shotgun (WGS) entry which is preliminary data.</text>
</comment>
<keyword evidence="1" id="KW-0812">Transmembrane</keyword>
<feature type="transmembrane region" description="Helical" evidence="1">
    <location>
        <begin position="253"/>
        <end position="272"/>
    </location>
</feature>
<accession>A0A4V2F6Q6</accession>
<dbReference type="AlphaFoldDB" id="A0A4V2F6Q6"/>
<dbReference type="OrthoDB" id="826294at2"/>
<keyword evidence="3" id="KW-1185">Reference proteome</keyword>
<name>A0A4V2F6Q6_9BACT</name>
<keyword evidence="1" id="KW-1133">Transmembrane helix</keyword>
<dbReference type="Pfam" id="PF14362">
    <property type="entry name" value="DUF4407"/>
    <property type="match status" value="1"/>
</dbReference>
<reference evidence="2 3" key="1">
    <citation type="submission" date="2019-02" db="EMBL/GenBank/DDBJ databases">
        <title>Genomic Encyclopedia of Archaeal and Bacterial Type Strains, Phase II (KMG-II): from individual species to whole genera.</title>
        <authorList>
            <person name="Goeker M."/>
        </authorList>
    </citation>
    <scope>NUCLEOTIDE SEQUENCE [LARGE SCALE GENOMIC DNA]</scope>
    <source>
        <strain evidence="2 3">DSM 21411</strain>
    </source>
</reference>